<reference evidence="3" key="1">
    <citation type="journal article" date="2016" name="Nat. Biotechnol.">
        <title>Sequencing wild and cultivated cassava and related species reveals extensive interspecific hybridization and genetic diversity.</title>
        <authorList>
            <person name="Bredeson J.V."/>
            <person name="Lyons J.B."/>
            <person name="Prochnik S.E."/>
            <person name="Wu G.A."/>
            <person name="Ha C.M."/>
            <person name="Edsinger-Gonzales E."/>
            <person name="Grimwood J."/>
            <person name="Schmutz J."/>
            <person name="Rabbi I.Y."/>
            <person name="Egesi C."/>
            <person name="Nauluvula P."/>
            <person name="Lebot V."/>
            <person name="Ndunguru J."/>
            <person name="Mkamilo G."/>
            <person name="Bart R.S."/>
            <person name="Setter T.L."/>
            <person name="Gleadow R.M."/>
            <person name="Kulakow P."/>
            <person name="Ferguson M.E."/>
            <person name="Rounsley S."/>
            <person name="Rokhsar D.S."/>
        </authorList>
    </citation>
    <scope>NUCLEOTIDE SEQUENCE [LARGE SCALE GENOMIC DNA]</scope>
    <source>
        <strain evidence="3">cv. AM560-2</strain>
    </source>
</reference>
<evidence type="ECO:0000313" key="3">
    <source>
        <dbReference type="Proteomes" id="UP000091857"/>
    </source>
</evidence>
<dbReference type="GO" id="GO:0004722">
    <property type="term" value="F:protein serine/threonine phosphatase activity"/>
    <property type="evidence" value="ECO:0000318"/>
    <property type="project" value="GO_Central"/>
</dbReference>
<dbReference type="PROSITE" id="PS51746">
    <property type="entry name" value="PPM_2"/>
    <property type="match status" value="1"/>
</dbReference>
<dbReference type="SUPFAM" id="SSF81606">
    <property type="entry name" value="PP2C-like"/>
    <property type="match status" value="1"/>
</dbReference>
<dbReference type="OMA" id="VWAADSE"/>
<dbReference type="CDD" id="cd00143">
    <property type="entry name" value="PP2Cc"/>
    <property type="match status" value="1"/>
</dbReference>
<name>A0A2C9UAP7_MANES</name>
<sequence length="345" mass="37630">MGICISSASSEIHQAEDGLENVIYLEENIAFNKLCSLYSREGSKGLNQDSAILHQGYGVEDGAFCGVFDGHGKNGHIVSKIVRNSLPTLLLGQKNALEKMKRVADGNNEEVEDVSLPSKNFYTWKEACVNAFKVMDKEIKLQENLDCSCSGTTAVVVLKQGEDLVIANLGDSRAVLGTISENEIMPVQLTTDLKPTVPSEAERIRKCNGRVLALKEEPHIQRVWLPHEDTPGLAMSRAFGDFLLKNHGVIALPEISHRRLASNDQFIILATDGVWDVLSNSQVASIVWAADSEQAAAKAVVEAAVATWKKKFPCSKVDDCTAVCLFLNKRHRQDAADSGLSYSSS</sequence>
<comment type="caution">
    <text evidence="2">The sequence shown here is derived from an EMBL/GenBank/DDBJ whole genome shotgun (WGS) entry which is preliminary data.</text>
</comment>
<dbReference type="STRING" id="3983.A0A2C9UAP7"/>
<dbReference type="AlphaFoldDB" id="A0A2C9UAP7"/>
<dbReference type="Gene3D" id="3.60.40.10">
    <property type="entry name" value="PPM-type phosphatase domain"/>
    <property type="match status" value="1"/>
</dbReference>
<dbReference type="Proteomes" id="UP000091857">
    <property type="component" value="Chromosome 16"/>
</dbReference>
<dbReference type="InterPro" id="IPR015655">
    <property type="entry name" value="PP2C"/>
</dbReference>
<protein>
    <recommendedName>
        <fullName evidence="1">PPM-type phosphatase domain-containing protein</fullName>
    </recommendedName>
</protein>
<dbReference type="OrthoDB" id="10264738at2759"/>
<proteinExistence type="predicted"/>
<dbReference type="PANTHER" id="PTHR47992">
    <property type="entry name" value="PROTEIN PHOSPHATASE"/>
    <property type="match status" value="1"/>
</dbReference>
<keyword evidence="3" id="KW-1185">Reference proteome</keyword>
<evidence type="ECO:0000313" key="2">
    <source>
        <dbReference type="EMBL" id="OAY26830.1"/>
    </source>
</evidence>
<dbReference type="SMART" id="SM00332">
    <property type="entry name" value="PP2Cc"/>
    <property type="match status" value="1"/>
</dbReference>
<accession>A0A2C9UAP7</accession>
<dbReference type="Pfam" id="PF00481">
    <property type="entry name" value="PP2C"/>
    <property type="match status" value="1"/>
</dbReference>
<dbReference type="Gramene" id="Manes.16G078000.1.v8.1">
    <property type="protein sequence ID" value="Manes.16G078000.1.v8.1.CDS"/>
    <property type="gene ID" value="Manes.16G078000.v8.1"/>
</dbReference>
<gene>
    <name evidence="2" type="ORF">MANES_16G078000v8</name>
</gene>
<evidence type="ECO:0000259" key="1">
    <source>
        <dbReference type="PROSITE" id="PS51746"/>
    </source>
</evidence>
<dbReference type="SMR" id="A0A2C9UAP7"/>
<dbReference type="EMBL" id="CM004402">
    <property type="protein sequence ID" value="OAY26830.1"/>
    <property type="molecule type" value="Genomic_DNA"/>
</dbReference>
<dbReference type="InterPro" id="IPR001932">
    <property type="entry name" value="PPM-type_phosphatase-like_dom"/>
</dbReference>
<dbReference type="GO" id="GO:1902531">
    <property type="term" value="P:regulation of intracellular signal transduction"/>
    <property type="evidence" value="ECO:0000318"/>
    <property type="project" value="GO_Central"/>
</dbReference>
<dbReference type="InterPro" id="IPR036457">
    <property type="entry name" value="PPM-type-like_dom_sf"/>
</dbReference>
<feature type="domain" description="PPM-type phosphatase" evidence="1">
    <location>
        <begin position="34"/>
        <end position="327"/>
    </location>
</feature>
<organism evidence="2 3">
    <name type="scientific">Manihot esculenta</name>
    <name type="common">Cassava</name>
    <name type="synonym">Jatropha manihot</name>
    <dbReference type="NCBI Taxonomy" id="3983"/>
    <lineage>
        <taxon>Eukaryota</taxon>
        <taxon>Viridiplantae</taxon>
        <taxon>Streptophyta</taxon>
        <taxon>Embryophyta</taxon>
        <taxon>Tracheophyta</taxon>
        <taxon>Spermatophyta</taxon>
        <taxon>Magnoliopsida</taxon>
        <taxon>eudicotyledons</taxon>
        <taxon>Gunneridae</taxon>
        <taxon>Pentapetalae</taxon>
        <taxon>rosids</taxon>
        <taxon>fabids</taxon>
        <taxon>Malpighiales</taxon>
        <taxon>Euphorbiaceae</taxon>
        <taxon>Crotonoideae</taxon>
        <taxon>Manihoteae</taxon>
        <taxon>Manihot</taxon>
    </lineage>
</organism>